<reference evidence="2" key="1">
    <citation type="submission" date="2023-06" db="EMBL/GenBank/DDBJ databases">
        <title>Reference genome for the Northern bat (Eptesicus nilssonii), a most northern bat species.</title>
        <authorList>
            <person name="Laine V.N."/>
            <person name="Pulliainen A.T."/>
            <person name="Lilley T.M."/>
        </authorList>
    </citation>
    <scope>NUCLEOTIDE SEQUENCE</scope>
    <source>
        <strain evidence="2">BLF_Eptnil</strain>
        <tissue evidence="2">Kidney</tissue>
    </source>
</reference>
<gene>
    <name evidence="2" type="ORF">QTO34_006319</name>
</gene>
<evidence type="ECO:0000256" key="1">
    <source>
        <dbReference type="SAM" id="MobiDB-lite"/>
    </source>
</evidence>
<proteinExistence type="predicted"/>
<comment type="caution">
    <text evidence="2">The sequence shown here is derived from an EMBL/GenBank/DDBJ whole genome shotgun (WGS) entry which is preliminary data.</text>
</comment>
<protein>
    <submittedName>
        <fullName evidence="2">Uncharacterized protein</fullName>
    </submittedName>
</protein>
<feature type="region of interest" description="Disordered" evidence="1">
    <location>
        <begin position="239"/>
        <end position="299"/>
    </location>
</feature>
<keyword evidence="3" id="KW-1185">Reference proteome</keyword>
<dbReference type="AlphaFoldDB" id="A0AA40LIC3"/>
<dbReference type="EMBL" id="JAULJE010000017">
    <property type="protein sequence ID" value="KAK1332788.1"/>
    <property type="molecule type" value="Genomic_DNA"/>
</dbReference>
<organism evidence="2 3">
    <name type="scientific">Cnephaeus nilssonii</name>
    <name type="common">Northern bat</name>
    <name type="synonym">Eptesicus nilssonii</name>
    <dbReference type="NCBI Taxonomy" id="3371016"/>
    <lineage>
        <taxon>Eukaryota</taxon>
        <taxon>Metazoa</taxon>
        <taxon>Chordata</taxon>
        <taxon>Craniata</taxon>
        <taxon>Vertebrata</taxon>
        <taxon>Euteleostomi</taxon>
        <taxon>Mammalia</taxon>
        <taxon>Eutheria</taxon>
        <taxon>Laurasiatheria</taxon>
        <taxon>Chiroptera</taxon>
        <taxon>Yangochiroptera</taxon>
        <taxon>Vespertilionidae</taxon>
        <taxon>Cnephaeus</taxon>
    </lineage>
</organism>
<dbReference type="Proteomes" id="UP001177744">
    <property type="component" value="Unassembled WGS sequence"/>
</dbReference>
<sequence length="325" mass="36173">MAAIITGLSQKPGGSCGQDTAVLALGWPFLASRPAPWEVRGHWDLKDGGLQLGKGRALAFIMTLEKFSREGRTLLYAFKTILPFEEDFKDKKSRKQSLIVNQSLQEKFILDQVIDLIRKQLNCLVSSFCICSSLKEVFLVDWSTFSKTDYTEGLRETKHPYTFVSKEAFSELLLGAPEKAVPQRQPLTAKHPGLGILKLRPVGHMWKETIHIVLRASKLVKQVLSLQISYSDNLVRWGGNSGPGGSTPAPRGSLPTPPEPTWKPRPAPPLTAPPPHGPAPEPRLLAPPPVREPRGDWRCPSNRHAVVILWPRGYSVTRDMERLES</sequence>
<feature type="compositionally biased region" description="Pro residues" evidence="1">
    <location>
        <begin position="255"/>
        <end position="290"/>
    </location>
</feature>
<evidence type="ECO:0000313" key="2">
    <source>
        <dbReference type="EMBL" id="KAK1332788.1"/>
    </source>
</evidence>
<name>A0AA40LIC3_CNENI</name>
<accession>A0AA40LIC3</accession>
<evidence type="ECO:0000313" key="3">
    <source>
        <dbReference type="Proteomes" id="UP001177744"/>
    </source>
</evidence>